<dbReference type="AlphaFoldDB" id="A0AA37UUW5"/>
<protein>
    <submittedName>
        <fullName evidence="2">Ribosomal protein L7/L12-serine acetyltransferase</fullName>
    </submittedName>
</protein>
<dbReference type="EMBL" id="BSUL01000001">
    <property type="protein sequence ID" value="GMA28927.1"/>
    <property type="molecule type" value="Genomic_DNA"/>
</dbReference>
<dbReference type="Pfam" id="PF13302">
    <property type="entry name" value="Acetyltransf_3"/>
    <property type="match status" value="1"/>
</dbReference>
<proteinExistence type="predicted"/>
<sequence length="176" mass="19550">MRFTHELGDGYALALRTLDTAEEMHALTMANLDRLRRWEQWALYEQSLEATTAFTQAQLASYVSGDVLPTVLLRGEVMIGSVSLRMDHAARTAEIGYWVDAAAEGRGAVTRACSALLREADARGIRRVEIRTTVDNVRSLRVAERLGFQRDAVLASAMPHGDERRDLAVYARVTDG</sequence>
<evidence type="ECO:0000313" key="2">
    <source>
        <dbReference type="EMBL" id="GMA28927.1"/>
    </source>
</evidence>
<dbReference type="InterPro" id="IPR051908">
    <property type="entry name" value="Ribosomal_N-acetyltransferase"/>
</dbReference>
<evidence type="ECO:0000313" key="3">
    <source>
        <dbReference type="Proteomes" id="UP001157160"/>
    </source>
</evidence>
<reference evidence="2 3" key="1">
    <citation type="journal article" date="2014" name="Int. J. Syst. Evol. Microbiol.">
        <title>Complete genome sequence of Corynebacterium casei LMG S-19264T (=DSM 44701T), isolated from a smear-ripened cheese.</title>
        <authorList>
            <consortium name="US DOE Joint Genome Institute (JGI-PGF)"/>
            <person name="Walter F."/>
            <person name="Albersmeier A."/>
            <person name="Kalinowski J."/>
            <person name="Ruckert C."/>
        </authorList>
    </citation>
    <scope>NUCLEOTIDE SEQUENCE [LARGE SCALE GENOMIC DNA]</scope>
    <source>
        <strain evidence="2 3">NBRC 112289</strain>
    </source>
</reference>
<dbReference type="InterPro" id="IPR000182">
    <property type="entry name" value="GNAT_dom"/>
</dbReference>
<keyword evidence="3" id="KW-1185">Reference proteome</keyword>
<comment type="caution">
    <text evidence="2">The sequence shown here is derived from an EMBL/GenBank/DDBJ whole genome shotgun (WGS) entry which is preliminary data.</text>
</comment>
<dbReference type="SUPFAM" id="SSF55729">
    <property type="entry name" value="Acyl-CoA N-acyltransferases (Nat)"/>
    <property type="match status" value="1"/>
</dbReference>
<dbReference type="InterPro" id="IPR016181">
    <property type="entry name" value="Acyl_CoA_acyltransferase"/>
</dbReference>
<accession>A0AA37UUW5</accession>
<keyword evidence="2" id="KW-0687">Ribonucleoprotein</keyword>
<name>A0AA37UUW5_9MICO</name>
<dbReference type="PANTHER" id="PTHR43441">
    <property type="entry name" value="RIBOSOMAL-PROTEIN-SERINE ACETYLTRANSFERASE"/>
    <property type="match status" value="1"/>
</dbReference>
<feature type="domain" description="N-acetyltransferase" evidence="1">
    <location>
        <begin position="22"/>
        <end position="176"/>
    </location>
</feature>
<dbReference type="Gene3D" id="3.40.630.30">
    <property type="match status" value="1"/>
</dbReference>
<dbReference type="GO" id="GO:0008999">
    <property type="term" value="F:protein-N-terminal-alanine acetyltransferase activity"/>
    <property type="evidence" value="ECO:0007669"/>
    <property type="project" value="TreeGrafter"/>
</dbReference>
<dbReference type="GO" id="GO:0005840">
    <property type="term" value="C:ribosome"/>
    <property type="evidence" value="ECO:0007669"/>
    <property type="project" value="UniProtKB-KW"/>
</dbReference>
<dbReference type="GO" id="GO:1990189">
    <property type="term" value="F:protein N-terminal-serine acetyltransferase activity"/>
    <property type="evidence" value="ECO:0007669"/>
    <property type="project" value="TreeGrafter"/>
</dbReference>
<evidence type="ECO:0000259" key="1">
    <source>
        <dbReference type="PROSITE" id="PS51186"/>
    </source>
</evidence>
<dbReference type="PANTHER" id="PTHR43441:SF10">
    <property type="entry name" value="ACETYLTRANSFERASE"/>
    <property type="match status" value="1"/>
</dbReference>
<dbReference type="GO" id="GO:0005737">
    <property type="term" value="C:cytoplasm"/>
    <property type="evidence" value="ECO:0007669"/>
    <property type="project" value="TreeGrafter"/>
</dbReference>
<keyword evidence="2" id="KW-0689">Ribosomal protein</keyword>
<dbReference type="PROSITE" id="PS51186">
    <property type="entry name" value="GNAT"/>
    <property type="match status" value="1"/>
</dbReference>
<organism evidence="2 3">
    <name type="scientific">Arenivirga flava</name>
    <dbReference type="NCBI Taxonomy" id="1930060"/>
    <lineage>
        <taxon>Bacteria</taxon>
        <taxon>Bacillati</taxon>
        <taxon>Actinomycetota</taxon>
        <taxon>Actinomycetes</taxon>
        <taxon>Micrococcales</taxon>
        <taxon>Microbacteriaceae</taxon>
        <taxon>Arenivirga</taxon>
    </lineage>
</organism>
<gene>
    <name evidence="2" type="ORF">GCM10025874_21800</name>
</gene>
<dbReference type="Proteomes" id="UP001157160">
    <property type="component" value="Unassembled WGS sequence"/>
</dbReference>
<dbReference type="RefSeq" id="WP_284232557.1">
    <property type="nucleotide sequence ID" value="NZ_BSUL01000001.1"/>
</dbReference>